<dbReference type="AlphaFoldDB" id="A0A8H4LGG3"/>
<dbReference type="CDD" id="cd00223">
    <property type="entry name" value="TOPRIM_TopoIIB_SPO"/>
    <property type="match status" value="1"/>
</dbReference>
<keyword evidence="8 11" id="KW-0238">DNA-binding</keyword>
<dbReference type="EMBL" id="JAADYS010000539">
    <property type="protein sequence ID" value="KAF4468967.1"/>
    <property type="molecule type" value="Genomic_DNA"/>
</dbReference>
<keyword evidence="9 11" id="KW-0413">Isomerase</keyword>
<dbReference type="InterPro" id="IPR036388">
    <property type="entry name" value="WH-like_DNA-bd_sf"/>
</dbReference>
<dbReference type="OrthoDB" id="5377392at2759"/>
<organism evidence="15 16">
    <name type="scientific">Fusarium albosuccineum</name>
    <dbReference type="NCBI Taxonomy" id="1237068"/>
    <lineage>
        <taxon>Eukaryota</taxon>
        <taxon>Fungi</taxon>
        <taxon>Dikarya</taxon>
        <taxon>Ascomycota</taxon>
        <taxon>Pezizomycotina</taxon>
        <taxon>Sordariomycetes</taxon>
        <taxon>Hypocreomycetidae</taxon>
        <taxon>Hypocreales</taxon>
        <taxon>Nectriaceae</taxon>
        <taxon>Fusarium</taxon>
        <taxon>Fusarium decemcellulare species complex</taxon>
    </lineage>
</organism>
<reference evidence="15 16" key="1">
    <citation type="submission" date="2020-01" db="EMBL/GenBank/DDBJ databases">
        <title>Identification and distribution of gene clusters putatively required for synthesis of sphingolipid metabolism inhibitors in phylogenetically diverse species of the filamentous fungus Fusarium.</title>
        <authorList>
            <person name="Kim H.-S."/>
            <person name="Busman M."/>
            <person name="Brown D.W."/>
            <person name="Divon H."/>
            <person name="Uhlig S."/>
            <person name="Proctor R.H."/>
        </authorList>
    </citation>
    <scope>NUCLEOTIDE SEQUENCE [LARGE SCALE GENOMIC DNA]</scope>
    <source>
        <strain evidence="15 16">NRRL 20459</strain>
    </source>
</reference>
<feature type="domain" description="Spo11/DNA topoisomerase VI subunit A N-terminal" evidence="13">
    <location>
        <begin position="106"/>
        <end position="166"/>
    </location>
</feature>
<evidence type="ECO:0000256" key="2">
    <source>
        <dbReference type="ARBA" id="ARBA00001946"/>
    </source>
</evidence>
<evidence type="ECO:0000256" key="5">
    <source>
        <dbReference type="ARBA" id="ARBA00022723"/>
    </source>
</evidence>
<dbReference type="Pfam" id="PF12796">
    <property type="entry name" value="Ank_2"/>
    <property type="match status" value="1"/>
</dbReference>
<keyword evidence="5" id="KW-0479">Metal-binding</keyword>
<dbReference type="InterPro" id="IPR036770">
    <property type="entry name" value="Ankyrin_rpt-contain_sf"/>
</dbReference>
<evidence type="ECO:0000256" key="3">
    <source>
        <dbReference type="ARBA" id="ARBA00006559"/>
    </source>
</evidence>
<dbReference type="SMART" id="SM00248">
    <property type="entry name" value="ANK"/>
    <property type="match status" value="3"/>
</dbReference>
<keyword evidence="16" id="KW-1185">Reference proteome</keyword>
<evidence type="ECO:0000256" key="4">
    <source>
        <dbReference type="ARBA" id="ARBA00012895"/>
    </source>
</evidence>
<dbReference type="InterPro" id="IPR013049">
    <property type="entry name" value="Spo11/TopoVI_A_N"/>
</dbReference>
<comment type="cofactor">
    <cofactor evidence="2">
        <name>Mg(2+)</name>
        <dbReference type="ChEBI" id="CHEBI:18420"/>
    </cofactor>
</comment>
<dbReference type="GO" id="GO:0000228">
    <property type="term" value="C:nuclear chromosome"/>
    <property type="evidence" value="ECO:0007669"/>
    <property type="project" value="TreeGrafter"/>
</dbReference>
<feature type="repeat" description="ANK" evidence="10">
    <location>
        <begin position="523"/>
        <end position="555"/>
    </location>
</feature>
<keyword evidence="10" id="KW-0040">ANK repeat</keyword>
<protein>
    <recommendedName>
        <fullName evidence="4">DNA topoisomerase (ATP-hydrolyzing)</fullName>
        <ecNumber evidence="4">5.6.2.2</ecNumber>
    </recommendedName>
</protein>
<comment type="similarity">
    <text evidence="3 11">Belongs to the TOP6A family.</text>
</comment>
<feature type="region of interest" description="Disordered" evidence="12">
    <location>
        <begin position="1"/>
        <end position="48"/>
    </location>
</feature>
<dbReference type="SUPFAM" id="SSF48403">
    <property type="entry name" value="Ankyrin repeat"/>
    <property type="match status" value="1"/>
</dbReference>
<feature type="compositionally biased region" description="Basic and acidic residues" evidence="12">
    <location>
        <begin position="605"/>
        <end position="618"/>
    </location>
</feature>
<feature type="domain" description="Topoisomerase 6 subunit A/Spo11 TOPRIM" evidence="14">
    <location>
        <begin position="216"/>
        <end position="338"/>
    </location>
</feature>
<evidence type="ECO:0000256" key="12">
    <source>
        <dbReference type="SAM" id="MobiDB-lite"/>
    </source>
</evidence>
<evidence type="ECO:0000256" key="8">
    <source>
        <dbReference type="ARBA" id="ARBA00023125"/>
    </source>
</evidence>
<name>A0A8H4LGG3_9HYPO</name>
<dbReference type="Pfam" id="PF04406">
    <property type="entry name" value="TP6A_N"/>
    <property type="match status" value="1"/>
</dbReference>
<evidence type="ECO:0000313" key="15">
    <source>
        <dbReference type="EMBL" id="KAF4468967.1"/>
    </source>
</evidence>
<gene>
    <name evidence="15" type="ORF">FALBO_4138</name>
</gene>
<dbReference type="PROSITE" id="PS52041">
    <property type="entry name" value="TOPO_IIB"/>
    <property type="match status" value="1"/>
</dbReference>
<dbReference type="GO" id="GO:0003677">
    <property type="term" value="F:DNA binding"/>
    <property type="evidence" value="ECO:0007669"/>
    <property type="project" value="UniProtKB-UniRule"/>
</dbReference>
<dbReference type="Gene3D" id="1.10.10.10">
    <property type="entry name" value="Winged helix-like DNA-binding domain superfamily/Winged helix DNA-binding domain"/>
    <property type="match status" value="1"/>
</dbReference>
<dbReference type="PRINTS" id="PR01550">
    <property type="entry name" value="TOP6AFAMILY"/>
</dbReference>
<dbReference type="PROSITE" id="PS50088">
    <property type="entry name" value="ANK_REPEAT"/>
    <property type="match status" value="1"/>
</dbReference>
<keyword evidence="6" id="KW-0460">Magnesium</keyword>
<feature type="active site" description="O-(5'-phospho-DNA)-tyrosine intermediate" evidence="11">
    <location>
        <position position="134"/>
    </location>
</feature>
<dbReference type="GO" id="GO:0046872">
    <property type="term" value="F:metal ion binding"/>
    <property type="evidence" value="ECO:0007669"/>
    <property type="project" value="UniProtKB-KW"/>
</dbReference>
<dbReference type="InterPro" id="IPR034136">
    <property type="entry name" value="TOPRIM_Topo6A/Spo11"/>
</dbReference>
<evidence type="ECO:0000256" key="6">
    <source>
        <dbReference type="ARBA" id="ARBA00022842"/>
    </source>
</evidence>
<evidence type="ECO:0000256" key="10">
    <source>
        <dbReference type="PROSITE-ProRule" id="PRU00023"/>
    </source>
</evidence>
<dbReference type="InterPro" id="IPR002815">
    <property type="entry name" value="Spo11/TopoVI_A"/>
</dbReference>
<sequence length="618" mass="67636">MDAPRINAQDSAPPQLTLGFGAESHPPLTATKSDHDADTNTTGDNNPHVGTVVARIESILMQIVDSVSAGRELSIAFSRRTSRRAASAQATDEVRFPGRNQQEGIKFARILLILQLSHDALVSGTILTKRHIFYQHQHLFDKQTQVDDLVDDIAFTLGISRGDLNIVAASKGSLAGPLTIRLTDGSSLDPCSGDLGVAIPTLQSVSRVDIHHVKWILVVEKDAIFRSLCSSQFWRTSLFGPGVLVTAKGYPDLTTRAFLNHVHTSHPQLPILALVDYDPDGVKILKCYRYGSDRLDHEANLDTQAIQWLGIKSDQLMQNCVATDHSGSDENNTRSQSSQMSIISTSCREPISYLSLRERAAAVSTLKKLSGFSSSDTEVLEMRRELQVMSVLGVKAEIEWLDESGDLCRWLDREIGAALSLAPEYSLHVNMAPKLTEDEIDDLIYFARAGEKDDLTETIKSLAERESASPAEIVAAAQDEAKSTCLHMATGNGHLEIVKQLIEYFDNRPKEQKQAFLDEANEHGNTGLHWAALGGHLEIVKLLLDQGASPALANEQNYVPLDLAYFNNKNDVAQHFLAAAGALEDKNQEEGGLNAAVESVEIEGGDDKAEEKTEKKDS</sequence>
<feature type="region of interest" description="Disordered" evidence="12">
    <location>
        <begin position="587"/>
        <end position="618"/>
    </location>
</feature>
<dbReference type="GO" id="GO:0000706">
    <property type="term" value="P:meiotic DNA double-strand break processing"/>
    <property type="evidence" value="ECO:0007669"/>
    <property type="project" value="TreeGrafter"/>
</dbReference>
<dbReference type="PANTHER" id="PTHR10848:SF0">
    <property type="entry name" value="MEIOTIC RECOMBINATION PROTEIN SPO11"/>
    <property type="match status" value="1"/>
</dbReference>
<dbReference type="GO" id="GO:0005524">
    <property type="term" value="F:ATP binding"/>
    <property type="evidence" value="ECO:0007669"/>
    <property type="project" value="InterPro"/>
</dbReference>
<comment type="caution">
    <text evidence="15">The sequence shown here is derived from an EMBL/GenBank/DDBJ whole genome shotgun (WGS) entry which is preliminary data.</text>
</comment>
<dbReference type="InterPro" id="IPR036078">
    <property type="entry name" value="Spo11/TopoVI_A_sf"/>
</dbReference>
<dbReference type="GO" id="GO:0042138">
    <property type="term" value="P:meiotic DNA double-strand break formation"/>
    <property type="evidence" value="ECO:0007669"/>
    <property type="project" value="TreeGrafter"/>
</dbReference>
<evidence type="ECO:0000259" key="13">
    <source>
        <dbReference type="Pfam" id="PF04406"/>
    </source>
</evidence>
<evidence type="ECO:0000256" key="1">
    <source>
        <dbReference type="ARBA" id="ARBA00000185"/>
    </source>
</evidence>
<dbReference type="Proteomes" id="UP000554235">
    <property type="component" value="Unassembled WGS sequence"/>
</dbReference>
<dbReference type="SUPFAM" id="SSF56726">
    <property type="entry name" value="DNA topoisomerase IV, alpha subunit"/>
    <property type="match status" value="1"/>
</dbReference>
<dbReference type="PROSITE" id="PS50297">
    <property type="entry name" value="ANK_REP_REGION"/>
    <property type="match status" value="1"/>
</dbReference>
<dbReference type="Gene3D" id="1.25.40.20">
    <property type="entry name" value="Ankyrin repeat-containing domain"/>
    <property type="match status" value="1"/>
</dbReference>
<dbReference type="InterPro" id="IPR002110">
    <property type="entry name" value="Ankyrin_rpt"/>
</dbReference>
<proteinExistence type="inferred from homology"/>
<dbReference type="EC" id="5.6.2.2" evidence="4"/>
<evidence type="ECO:0000259" key="14">
    <source>
        <dbReference type="Pfam" id="PF21180"/>
    </source>
</evidence>
<dbReference type="Pfam" id="PF21180">
    <property type="entry name" value="TOP6A-Spo11_Toprim"/>
    <property type="match status" value="1"/>
</dbReference>
<dbReference type="GO" id="GO:0007131">
    <property type="term" value="P:reciprocal meiotic recombination"/>
    <property type="evidence" value="ECO:0007669"/>
    <property type="project" value="TreeGrafter"/>
</dbReference>
<dbReference type="GO" id="GO:0003918">
    <property type="term" value="F:DNA topoisomerase type II (double strand cut, ATP-hydrolyzing) activity"/>
    <property type="evidence" value="ECO:0007669"/>
    <property type="project" value="UniProtKB-UniRule"/>
</dbReference>
<evidence type="ECO:0000256" key="11">
    <source>
        <dbReference type="PROSITE-ProRule" id="PRU01385"/>
    </source>
</evidence>
<evidence type="ECO:0000313" key="16">
    <source>
        <dbReference type="Proteomes" id="UP000554235"/>
    </source>
</evidence>
<evidence type="ECO:0000256" key="9">
    <source>
        <dbReference type="ARBA" id="ARBA00023235"/>
    </source>
</evidence>
<comment type="catalytic activity">
    <reaction evidence="1 11">
        <text>ATP-dependent breakage, passage and rejoining of double-stranded DNA.</text>
        <dbReference type="EC" id="5.6.2.2"/>
    </reaction>
</comment>
<accession>A0A8H4LGG3</accession>
<dbReference type="PANTHER" id="PTHR10848">
    <property type="entry name" value="MEIOTIC RECOMBINATION PROTEIN SPO11"/>
    <property type="match status" value="1"/>
</dbReference>
<keyword evidence="7 11" id="KW-0799">Topoisomerase</keyword>
<evidence type="ECO:0000256" key="7">
    <source>
        <dbReference type="ARBA" id="ARBA00023029"/>
    </source>
</evidence>
<dbReference type="Gene3D" id="3.40.1360.10">
    <property type="match status" value="1"/>
</dbReference>